<proteinExistence type="predicted"/>
<accession>A0ABQ8R2C0</accession>
<keyword evidence="2" id="KW-1185">Reference proteome</keyword>
<name>A0ABQ8R2C0_FUSEQ</name>
<dbReference type="Proteomes" id="UP001152024">
    <property type="component" value="Unassembled WGS sequence"/>
</dbReference>
<organism evidence="1 2">
    <name type="scientific">Fusarium equiseti</name>
    <name type="common">Fusarium scirpi</name>
    <dbReference type="NCBI Taxonomy" id="61235"/>
    <lineage>
        <taxon>Eukaryota</taxon>
        <taxon>Fungi</taxon>
        <taxon>Dikarya</taxon>
        <taxon>Ascomycota</taxon>
        <taxon>Pezizomycotina</taxon>
        <taxon>Sordariomycetes</taxon>
        <taxon>Hypocreomycetidae</taxon>
        <taxon>Hypocreales</taxon>
        <taxon>Nectriaceae</taxon>
        <taxon>Fusarium</taxon>
        <taxon>Fusarium incarnatum-equiseti species complex</taxon>
    </lineage>
</organism>
<evidence type="ECO:0000313" key="2">
    <source>
        <dbReference type="Proteomes" id="UP001152024"/>
    </source>
</evidence>
<sequence>MEEIHRWHNGLCQDLSEGKVMKDLPPLLLDYHLRPCLGNQHGALSTREDVLAAFRKSHILQPTFQSFFIVLDQATRSDDGPFKADDIGSLPVYLVKTECTHPEHVNSICKIQTTFKMAIQFVMGRSVVMNRWPSALLLDGPRDIEEEAMKVGWDESKYGKLPLESPSSTWVNRKKFAEWTGPGAVTHAHTVVFALRYLKSTKRKVPLEDYWWWWEGSLPTRRLVTWVSSQPGL</sequence>
<gene>
    <name evidence="1" type="ORF">NW768_009701</name>
</gene>
<reference evidence="1" key="1">
    <citation type="submission" date="2022-09" db="EMBL/GenBank/DDBJ databases">
        <title>Fusarium specimens isolated from Avocado Roots.</title>
        <authorList>
            <person name="Stajich J."/>
            <person name="Roper C."/>
            <person name="Heimlech-Rivalta G."/>
        </authorList>
    </citation>
    <scope>NUCLEOTIDE SEQUENCE</scope>
    <source>
        <strain evidence="1">CF00095</strain>
    </source>
</reference>
<dbReference type="EMBL" id="JAOQBH010000017">
    <property type="protein sequence ID" value="KAJ4123173.1"/>
    <property type="molecule type" value="Genomic_DNA"/>
</dbReference>
<protein>
    <submittedName>
        <fullName evidence="1">Uncharacterized protein</fullName>
    </submittedName>
</protein>
<comment type="caution">
    <text evidence="1">The sequence shown here is derived from an EMBL/GenBank/DDBJ whole genome shotgun (WGS) entry which is preliminary data.</text>
</comment>
<evidence type="ECO:0000313" key="1">
    <source>
        <dbReference type="EMBL" id="KAJ4123173.1"/>
    </source>
</evidence>